<evidence type="ECO:0000256" key="1">
    <source>
        <dbReference type="ARBA" id="ARBA00022801"/>
    </source>
</evidence>
<protein>
    <submittedName>
        <fullName evidence="4">Amidohydrolase</fullName>
    </submittedName>
</protein>
<proteinExistence type="predicted"/>
<dbReference type="InterPro" id="IPR002933">
    <property type="entry name" value="Peptidase_M20"/>
</dbReference>
<dbReference type="Gene3D" id="3.30.70.360">
    <property type="match status" value="1"/>
</dbReference>
<feature type="binding site" evidence="2">
    <location>
        <position position="135"/>
    </location>
    <ligand>
        <name>Mn(2+)</name>
        <dbReference type="ChEBI" id="CHEBI:29035"/>
        <label>2</label>
    </ligand>
</feature>
<dbReference type="AlphaFoldDB" id="A0A1V9DH95"/>
<dbReference type="Pfam" id="PF07687">
    <property type="entry name" value="M20_dimer"/>
    <property type="match status" value="1"/>
</dbReference>
<dbReference type="PANTHER" id="PTHR11014">
    <property type="entry name" value="PEPTIDASE M20 FAMILY MEMBER"/>
    <property type="match status" value="1"/>
</dbReference>
<keyword evidence="2" id="KW-0479">Metal-binding</keyword>
<keyword evidence="2" id="KW-0464">Manganese</keyword>
<keyword evidence="1 4" id="KW-0378">Hydrolase</keyword>
<dbReference type="FunFam" id="3.30.70.360:FF:000001">
    <property type="entry name" value="N-acetyldiaminopimelate deacetylase"/>
    <property type="match status" value="1"/>
</dbReference>
<feature type="binding site" evidence="2">
    <location>
        <position position="361"/>
    </location>
    <ligand>
        <name>Mn(2+)</name>
        <dbReference type="ChEBI" id="CHEBI:29035"/>
        <label>2</label>
    </ligand>
</feature>
<dbReference type="InterPro" id="IPR036264">
    <property type="entry name" value="Bact_exopeptidase_dim_dom"/>
</dbReference>
<comment type="cofactor">
    <cofactor evidence="2">
        <name>Mn(2+)</name>
        <dbReference type="ChEBI" id="CHEBI:29035"/>
    </cofactor>
    <text evidence="2">The Mn(2+) ion enhances activity.</text>
</comment>
<feature type="binding site" evidence="2">
    <location>
        <position position="100"/>
    </location>
    <ligand>
        <name>Mn(2+)</name>
        <dbReference type="ChEBI" id="CHEBI:29035"/>
        <label>2</label>
    </ligand>
</feature>
<dbReference type="EMBL" id="MWUE01000017">
    <property type="protein sequence ID" value="OQP33227.1"/>
    <property type="molecule type" value="Genomic_DNA"/>
</dbReference>
<feature type="binding site" evidence="2">
    <location>
        <position position="161"/>
    </location>
    <ligand>
        <name>Mn(2+)</name>
        <dbReference type="ChEBI" id="CHEBI:29035"/>
        <label>2</label>
    </ligand>
</feature>
<feature type="domain" description="Peptidase M20 dimerisation" evidence="3">
    <location>
        <begin position="183"/>
        <end position="280"/>
    </location>
</feature>
<dbReference type="GO" id="GO:0050118">
    <property type="term" value="F:N-acetyldiaminopimelate deacetylase activity"/>
    <property type="evidence" value="ECO:0007669"/>
    <property type="project" value="UniProtKB-ARBA"/>
</dbReference>
<evidence type="ECO:0000256" key="2">
    <source>
        <dbReference type="PIRSR" id="PIRSR005962-1"/>
    </source>
</evidence>
<feature type="binding site" evidence="2">
    <location>
        <position position="102"/>
    </location>
    <ligand>
        <name>Mn(2+)</name>
        <dbReference type="ChEBI" id="CHEBI:29035"/>
        <label>2</label>
    </ligand>
</feature>
<evidence type="ECO:0000313" key="5">
    <source>
        <dbReference type="Proteomes" id="UP000192769"/>
    </source>
</evidence>
<dbReference type="SUPFAM" id="SSF53187">
    <property type="entry name" value="Zn-dependent exopeptidases"/>
    <property type="match status" value="1"/>
</dbReference>
<dbReference type="InterPro" id="IPR017439">
    <property type="entry name" value="Amidohydrolase"/>
</dbReference>
<evidence type="ECO:0000259" key="3">
    <source>
        <dbReference type="Pfam" id="PF07687"/>
    </source>
</evidence>
<dbReference type="Pfam" id="PF01546">
    <property type="entry name" value="Peptidase_M20"/>
    <property type="match status" value="1"/>
</dbReference>
<organism evidence="4 5">
    <name type="scientific">Pantoea latae</name>
    <dbReference type="NCBI Taxonomy" id="1964541"/>
    <lineage>
        <taxon>Bacteria</taxon>
        <taxon>Pseudomonadati</taxon>
        <taxon>Pseudomonadota</taxon>
        <taxon>Gammaproteobacteria</taxon>
        <taxon>Enterobacterales</taxon>
        <taxon>Erwiniaceae</taxon>
        <taxon>Pantoea</taxon>
    </lineage>
</organism>
<keyword evidence="5" id="KW-1185">Reference proteome</keyword>
<sequence>MLIKEILDHEAEMIAIRRDFHQHPELGFEEYRTSQRIAELLTAWGYEVHRGLGGTGVVGTLKNGSGGKRLGLRADMDALPMQELTDLPWRSTVPGKMHACGHDGHCAILLAAARYLAEKRPFSGTLHLIFQPSEESVGGARRMMEDGLFTLFPCDAIFGLHNMPLLPAGAFVTKSGALMASSDSMTITLQGKGGHGSTPENCIDPIVAGAAMIMALQTIVSRNVDPQDAAVVTVGSLQSGATHNIIPDHAVLKLNMRTFSETVRQAVKARIETLVRAQAESFGVTATLQPDFGYPVTVNHAAETAFALQVARDTFGAERVADPQQVKSVMGSEDFAFMLQACPGCYIWLGTGTGENDYAVHHPLYQFNDACISTGATYWVRLTEAFLRQSS</sequence>
<dbReference type="RefSeq" id="WP_081139480.1">
    <property type="nucleotide sequence ID" value="NZ_MWUE01000017.1"/>
</dbReference>
<dbReference type="OrthoDB" id="9777385at2"/>
<comment type="caution">
    <text evidence="4">The sequence shown here is derived from an EMBL/GenBank/DDBJ whole genome shotgun (WGS) entry which is preliminary data.</text>
</comment>
<dbReference type="Gene3D" id="3.40.630.10">
    <property type="entry name" value="Zn peptidases"/>
    <property type="match status" value="1"/>
</dbReference>
<accession>A0A1V9DH95</accession>
<dbReference type="PANTHER" id="PTHR11014:SF63">
    <property type="entry name" value="METALLOPEPTIDASE, PUTATIVE (AFU_ORTHOLOGUE AFUA_6G09600)-RELATED"/>
    <property type="match status" value="1"/>
</dbReference>
<dbReference type="CDD" id="cd05666">
    <property type="entry name" value="M20_Acy1-like"/>
    <property type="match status" value="1"/>
</dbReference>
<reference evidence="4 5" key="1">
    <citation type="submission" date="2017-02" db="EMBL/GenBank/DDBJ databases">
        <title>Whole genome shotgun sequence of Pantoea agglomerans strain AS1 isolated from a cycad, Zamia floridana in Central Florida, USA.</title>
        <authorList>
            <person name="Lata P."/>
            <person name="Govindarajan S."/>
            <person name="Qi F."/>
            <person name="Li J.-L."/>
            <person name="Maurya S.K."/>
            <person name="Sahoo M.K."/>
        </authorList>
    </citation>
    <scope>NUCLEOTIDE SEQUENCE [LARGE SCALE GENOMIC DNA]</scope>
    <source>
        <strain evidence="4 5">AS1</strain>
    </source>
</reference>
<dbReference type="GO" id="GO:0019877">
    <property type="term" value="P:diaminopimelate biosynthetic process"/>
    <property type="evidence" value="ECO:0007669"/>
    <property type="project" value="UniProtKB-ARBA"/>
</dbReference>
<name>A0A1V9DH95_9GAMM</name>
<dbReference type="Proteomes" id="UP000192769">
    <property type="component" value="Unassembled WGS sequence"/>
</dbReference>
<gene>
    <name evidence="4" type="ORF">B2J69_11780</name>
</gene>
<dbReference type="PIRSF" id="PIRSF005962">
    <property type="entry name" value="Pept_M20D_amidohydro"/>
    <property type="match status" value="1"/>
</dbReference>
<evidence type="ECO:0000313" key="4">
    <source>
        <dbReference type="EMBL" id="OQP33227.1"/>
    </source>
</evidence>
<dbReference type="GO" id="GO:0046872">
    <property type="term" value="F:metal ion binding"/>
    <property type="evidence" value="ECO:0007669"/>
    <property type="project" value="UniProtKB-KW"/>
</dbReference>
<dbReference type="InterPro" id="IPR011650">
    <property type="entry name" value="Peptidase_M20_dimer"/>
</dbReference>
<dbReference type="SUPFAM" id="SSF55031">
    <property type="entry name" value="Bacterial exopeptidase dimerisation domain"/>
    <property type="match status" value="1"/>
</dbReference>
<dbReference type="NCBIfam" id="TIGR01891">
    <property type="entry name" value="amidohydrolases"/>
    <property type="match status" value="1"/>
</dbReference>